<dbReference type="InterPro" id="IPR036412">
    <property type="entry name" value="HAD-like_sf"/>
</dbReference>
<accession>A0A844Y900</accession>
<sequence length="213" mass="23967">MRIAIYDFDRTLTRRATFTPFLIFAARRVASWRLTLLPLWLFAMLAYRLGAMSRARLKLFGMQLLVGRRAHSELEALGSQFAARVLADDGLMPGTLHLLEEDRKAGARLILATAAFDVYAKAFATALRFDEVVATRWEGFERVPDNCYADTKLASVLDRQPAIGEARTRFVSDSFADAPLLDRVSEPIFATTSNRKAKKAAARGWRVIDPREI</sequence>
<keyword evidence="1" id="KW-0472">Membrane</keyword>
<name>A0A844Y900_9SPHN</name>
<comment type="caution">
    <text evidence="2">The sequence shown here is derived from an EMBL/GenBank/DDBJ whole genome shotgun (WGS) entry which is preliminary data.</text>
</comment>
<dbReference type="Gene3D" id="1.20.1440.100">
    <property type="entry name" value="SG protein - dephosphorylation function"/>
    <property type="match status" value="1"/>
</dbReference>
<organism evidence="2 3">
    <name type="scientific">Qipengyuania pelagi</name>
    <dbReference type="NCBI Taxonomy" id="994320"/>
    <lineage>
        <taxon>Bacteria</taxon>
        <taxon>Pseudomonadati</taxon>
        <taxon>Pseudomonadota</taxon>
        <taxon>Alphaproteobacteria</taxon>
        <taxon>Sphingomonadales</taxon>
        <taxon>Erythrobacteraceae</taxon>
        <taxon>Qipengyuania</taxon>
    </lineage>
</organism>
<dbReference type="InterPro" id="IPR023214">
    <property type="entry name" value="HAD_sf"/>
</dbReference>
<dbReference type="Gene3D" id="3.40.50.1000">
    <property type="entry name" value="HAD superfamily/HAD-like"/>
    <property type="match status" value="1"/>
</dbReference>
<evidence type="ECO:0000313" key="2">
    <source>
        <dbReference type="EMBL" id="MXO53498.1"/>
    </source>
</evidence>
<keyword evidence="1" id="KW-1133">Transmembrane helix</keyword>
<dbReference type="Pfam" id="PF12710">
    <property type="entry name" value="HAD"/>
    <property type="match status" value="1"/>
</dbReference>
<dbReference type="Proteomes" id="UP000430272">
    <property type="component" value="Unassembled WGS sequence"/>
</dbReference>
<dbReference type="EMBL" id="WTYD01000001">
    <property type="protein sequence ID" value="MXO53498.1"/>
    <property type="molecule type" value="Genomic_DNA"/>
</dbReference>
<feature type="transmembrane region" description="Helical" evidence="1">
    <location>
        <begin position="30"/>
        <end position="49"/>
    </location>
</feature>
<dbReference type="NCBIfam" id="TIGR01488">
    <property type="entry name" value="HAD-SF-IB"/>
    <property type="match status" value="1"/>
</dbReference>
<gene>
    <name evidence="2" type="ORF">GRI47_05675</name>
</gene>
<keyword evidence="1" id="KW-0812">Transmembrane</keyword>
<dbReference type="SUPFAM" id="SSF56784">
    <property type="entry name" value="HAD-like"/>
    <property type="match status" value="1"/>
</dbReference>
<dbReference type="OrthoDB" id="7739434at2"/>
<protein>
    <submittedName>
        <fullName evidence="2">HAD-IB family phosphatase</fullName>
    </submittedName>
</protein>
<proteinExistence type="predicted"/>
<keyword evidence="3" id="KW-1185">Reference proteome</keyword>
<reference evidence="2 3" key="1">
    <citation type="submission" date="2019-12" db="EMBL/GenBank/DDBJ databases">
        <title>Genomic-based taxomic classification of the family Erythrobacteraceae.</title>
        <authorList>
            <person name="Xu L."/>
        </authorList>
    </citation>
    <scope>NUCLEOTIDE SEQUENCE [LARGE SCALE GENOMIC DNA]</scope>
    <source>
        <strain evidence="2 3">JCM 17468</strain>
    </source>
</reference>
<evidence type="ECO:0000256" key="1">
    <source>
        <dbReference type="SAM" id="Phobius"/>
    </source>
</evidence>
<dbReference type="AlphaFoldDB" id="A0A844Y900"/>
<evidence type="ECO:0000313" key="3">
    <source>
        <dbReference type="Proteomes" id="UP000430272"/>
    </source>
</evidence>
<dbReference type="RefSeq" id="WP_160660352.1">
    <property type="nucleotide sequence ID" value="NZ_BAABDV010000001.1"/>
</dbReference>